<reference evidence="1" key="1">
    <citation type="submission" date="2020-04" db="EMBL/GenBank/DDBJ databases">
        <authorList>
            <person name="Chiriac C."/>
            <person name="Salcher M."/>
            <person name="Ghai R."/>
            <person name="Kavagutti S V."/>
        </authorList>
    </citation>
    <scope>NUCLEOTIDE SEQUENCE</scope>
</reference>
<dbReference type="EMBL" id="LR796798">
    <property type="protein sequence ID" value="CAB4166941.1"/>
    <property type="molecule type" value="Genomic_DNA"/>
</dbReference>
<accession>A0A6J5PBV9</accession>
<dbReference type="EMBL" id="LR797132">
    <property type="protein sequence ID" value="CAB4189162.1"/>
    <property type="molecule type" value="Genomic_DNA"/>
</dbReference>
<sequence>MAKKMTQCFTSSVVLNSEQGGAWMAEISISNIYEGINVRRGSGANSDVVIYSNRSAWKNASAAKRWIKSQVVEKTPRKSVKMNPIKFDAKEKPTALAGVLEYKVPYVNTEFQTV</sequence>
<name>A0A6J5PBV9_9CAUD</name>
<dbReference type="EMBL" id="LR797196">
    <property type="protein sequence ID" value="CAB4193566.1"/>
    <property type="molecule type" value="Genomic_DNA"/>
</dbReference>
<dbReference type="EMBL" id="LR796924">
    <property type="protein sequence ID" value="CAB4174312.1"/>
    <property type="molecule type" value="Genomic_DNA"/>
</dbReference>
<organism evidence="1">
    <name type="scientific">uncultured Caudovirales phage</name>
    <dbReference type="NCBI Taxonomy" id="2100421"/>
    <lineage>
        <taxon>Viruses</taxon>
        <taxon>Duplodnaviria</taxon>
        <taxon>Heunggongvirae</taxon>
        <taxon>Uroviricota</taxon>
        <taxon>Caudoviricetes</taxon>
        <taxon>Peduoviridae</taxon>
        <taxon>Maltschvirus</taxon>
        <taxon>Maltschvirus maltsch</taxon>
    </lineage>
</organism>
<evidence type="ECO:0000313" key="4">
    <source>
        <dbReference type="EMBL" id="CAB4189162.1"/>
    </source>
</evidence>
<evidence type="ECO:0000313" key="5">
    <source>
        <dbReference type="EMBL" id="CAB4193566.1"/>
    </source>
</evidence>
<evidence type="ECO:0000313" key="2">
    <source>
        <dbReference type="EMBL" id="CAB4174312.1"/>
    </source>
</evidence>
<evidence type="ECO:0000313" key="6">
    <source>
        <dbReference type="EMBL" id="CAB5231217.1"/>
    </source>
</evidence>
<dbReference type="EMBL" id="LR796979">
    <property type="protein sequence ID" value="CAB4179472.1"/>
    <property type="molecule type" value="Genomic_DNA"/>
</dbReference>
<gene>
    <name evidence="3" type="ORF">UFOVP1034_118</name>
    <name evidence="4" type="ORF">UFOVP1177_118</name>
    <name evidence="5" type="ORF">UFOVP1243_105</name>
    <name evidence="6" type="ORF">UFOVP1581_40</name>
    <name evidence="1" type="ORF">UFOVP854_40</name>
    <name evidence="2" type="ORF">UFOVP964_40</name>
</gene>
<evidence type="ECO:0000313" key="1">
    <source>
        <dbReference type="EMBL" id="CAB4166941.1"/>
    </source>
</evidence>
<proteinExistence type="predicted"/>
<dbReference type="EMBL" id="LR798433">
    <property type="protein sequence ID" value="CAB5231217.1"/>
    <property type="molecule type" value="Genomic_DNA"/>
</dbReference>
<protein>
    <submittedName>
        <fullName evidence="1">Uncharacterized protein</fullName>
    </submittedName>
</protein>
<evidence type="ECO:0000313" key="3">
    <source>
        <dbReference type="EMBL" id="CAB4179472.1"/>
    </source>
</evidence>